<dbReference type="InterPro" id="IPR005218">
    <property type="entry name" value="Diacylglycerol/lipid_kinase"/>
</dbReference>
<dbReference type="OrthoDB" id="9786026at2"/>
<keyword evidence="11" id="KW-1208">Phospholipid metabolism</keyword>
<dbReference type="PANTHER" id="PTHR12358:SF106">
    <property type="entry name" value="LIPID KINASE YEGS"/>
    <property type="match status" value="1"/>
</dbReference>
<reference evidence="13 14" key="1">
    <citation type="submission" date="2018-04" db="EMBL/GenBank/DDBJ databases">
        <title>Pedobacter chongqingensis sp. nov., isolated from a rottenly hemp rope.</title>
        <authorList>
            <person name="Cai Y."/>
        </authorList>
    </citation>
    <scope>NUCLEOTIDE SEQUENCE [LARGE SCALE GENOMIC DNA]</scope>
    <source>
        <strain evidence="13 14">FJ4-8</strain>
    </source>
</reference>
<dbReference type="InterPro" id="IPR001206">
    <property type="entry name" value="Diacylglycerol_kinase_cat_dom"/>
</dbReference>
<keyword evidence="9" id="KW-0443">Lipid metabolism</keyword>
<dbReference type="InterPro" id="IPR050187">
    <property type="entry name" value="Lipid_Phosphate_FormReg"/>
</dbReference>
<evidence type="ECO:0000256" key="7">
    <source>
        <dbReference type="ARBA" id="ARBA00022840"/>
    </source>
</evidence>
<evidence type="ECO:0000259" key="12">
    <source>
        <dbReference type="PROSITE" id="PS50146"/>
    </source>
</evidence>
<name>A0A2U2PLU8_9SPHI</name>
<keyword evidence="7" id="KW-0067">ATP-binding</keyword>
<dbReference type="SMART" id="SM00046">
    <property type="entry name" value="DAGKc"/>
    <property type="match status" value="1"/>
</dbReference>
<dbReference type="Pfam" id="PF00781">
    <property type="entry name" value="DAGK_cat"/>
    <property type="match status" value="1"/>
</dbReference>
<keyword evidence="4" id="KW-0479">Metal-binding</keyword>
<keyword evidence="5" id="KW-0547">Nucleotide-binding</keyword>
<dbReference type="InterPro" id="IPR017438">
    <property type="entry name" value="ATP-NAD_kinase_N"/>
</dbReference>
<dbReference type="GO" id="GO:0008654">
    <property type="term" value="P:phospholipid biosynthetic process"/>
    <property type="evidence" value="ECO:0007669"/>
    <property type="project" value="UniProtKB-KW"/>
</dbReference>
<dbReference type="AlphaFoldDB" id="A0A2U2PLU8"/>
<accession>A0A2U2PLU8</accession>
<evidence type="ECO:0000256" key="1">
    <source>
        <dbReference type="ARBA" id="ARBA00001946"/>
    </source>
</evidence>
<dbReference type="PROSITE" id="PS50146">
    <property type="entry name" value="DAGK"/>
    <property type="match status" value="1"/>
</dbReference>
<evidence type="ECO:0000256" key="6">
    <source>
        <dbReference type="ARBA" id="ARBA00022777"/>
    </source>
</evidence>
<dbReference type="InterPro" id="IPR016064">
    <property type="entry name" value="NAD/diacylglycerol_kinase_sf"/>
</dbReference>
<evidence type="ECO:0000256" key="10">
    <source>
        <dbReference type="ARBA" id="ARBA00023209"/>
    </source>
</evidence>
<keyword evidence="8" id="KW-0460">Magnesium</keyword>
<sequence>MRQKILFIINPISGGKDKEGFPLLIEKHLDKEKFLPDFVFTEYAGHAHKIASEAVAAGADVVVAVGGDGTINEVASALVDTSLKMGIVPCGSGNGLALSLGLPLNSRKAIGVINQLRSMAIDTAVLNEQKFFNMAGVGFDAHISHEFAGMTSRGFRGYIKTAFSEIVKYKPGTYRIEIDGKIVERTAFMISIANSPQYGNNAYISPKASLSDGLLDVCVVKPFPLALFPAVVLRMFTKTSDHSRYLEIIKGKNIRIVSYDNVRVHVDGEPRGAGREISISVNPSSLSVLY</sequence>
<dbReference type="GO" id="GO:0005524">
    <property type="term" value="F:ATP binding"/>
    <property type="evidence" value="ECO:0007669"/>
    <property type="project" value="UniProtKB-KW"/>
</dbReference>
<keyword evidence="3" id="KW-0808">Transferase</keyword>
<keyword evidence="10" id="KW-0594">Phospholipid biosynthesis</keyword>
<proteinExistence type="predicted"/>
<organism evidence="13 14">
    <name type="scientific">Pararcticibacter amylolyticus</name>
    <dbReference type="NCBI Taxonomy" id="2173175"/>
    <lineage>
        <taxon>Bacteria</taxon>
        <taxon>Pseudomonadati</taxon>
        <taxon>Bacteroidota</taxon>
        <taxon>Sphingobacteriia</taxon>
        <taxon>Sphingobacteriales</taxon>
        <taxon>Sphingobacteriaceae</taxon>
        <taxon>Pararcticibacter</taxon>
    </lineage>
</organism>
<evidence type="ECO:0000256" key="11">
    <source>
        <dbReference type="ARBA" id="ARBA00023264"/>
    </source>
</evidence>
<keyword evidence="2" id="KW-0444">Lipid biosynthesis</keyword>
<dbReference type="Gene3D" id="3.40.50.10330">
    <property type="entry name" value="Probable inorganic polyphosphate/atp-NAD kinase, domain 1"/>
    <property type="match status" value="1"/>
</dbReference>
<comment type="cofactor">
    <cofactor evidence="1">
        <name>Mg(2+)</name>
        <dbReference type="ChEBI" id="CHEBI:18420"/>
    </cofactor>
</comment>
<dbReference type="EMBL" id="QEAS01000001">
    <property type="protein sequence ID" value="PWG82371.1"/>
    <property type="molecule type" value="Genomic_DNA"/>
</dbReference>
<dbReference type="InterPro" id="IPR045540">
    <property type="entry name" value="YegS/DAGK_C"/>
</dbReference>
<evidence type="ECO:0000256" key="9">
    <source>
        <dbReference type="ARBA" id="ARBA00023098"/>
    </source>
</evidence>
<dbReference type="Proteomes" id="UP000245647">
    <property type="component" value="Unassembled WGS sequence"/>
</dbReference>
<dbReference type="SUPFAM" id="SSF111331">
    <property type="entry name" value="NAD kinase/diacylglycerol kinase-like"/>
    <property type="match status" value="1"/>
</dbReference>
<keyword evidence="14" id="KW-1185">Reference proteome</keyword>
<dbReference type="GO" id="GO:0016301">
    <property type="term" value="F:kinase activity"/>
    <property type="evidence" value="ECO:0007669"/>
    <property type="project" value="UniProtKB-KW"/>
</dbReference>
<keyword evidence="6 13" id="KW-0418">Kinase</keyword>
<evidence type="ECO:0000256" key="4">
    <source>
        <dbReference type="ARBA" id="ARBA00022723"/>
    </source>
</evidence>
<dbReference type="Gene3D" id="2.60.200.40">
    <property type="match status" value="1"/>
</dbReference>
<protein>
    <submittedName>
        <fullName evidence="13">Diacylglycerol kinase</fullName>
    </submittedName>
</protein>
<comment type="caution">
    <text evidence="13">The sequence shown here is derived from an EMBL/GenBank/DDBJ whole genome shotgun (WGS) entry which is preliminary data.</text>
</comment>
<evidence type="ECO:0000313" key="13">
    <source>
        <dbReference type="EMBL" id="PWG82371.1"/>
    </source>
</evidence>
<evidence type="ECO:0000256" key="8">
    <source>
        <dbReference type="ARBA" id="ARBA00022842"/>
    </source>
</evidence>
<dbReference type="GO" id="GO:0046872">
    <property type="term" value="F:metal ion binding"/>
    <property type="evidence" value="ECO:0007669"/>
    <property type="project" value="UniProtKB-KW"/>
</dbReference>
<gene>
    <name evidence="13" type="ORF">DDR33_00420</name>
</gene>
<evidence type="ECO:0000256" key="3">
    <source>
        <dbReference type="ARBA" id="ARBA00022679"/>
    </source>
</evidence>
<evidence type="ECO:0000313" key="14">
    <source>
        <dbReference type="Proteomes" id="UP000245647"/>
    </source>
</evidence>
<dbReference type="GO" id="GO:0005886">
    <property type="term" value="C:plasma membrane"/>
    <property type="evidence" value="ECO:0007669"/>
    <property type="project" value="TreeGrafter"/>
</dbReference>
<dbReference type="PANTHER" id="PTHR12358">
    <property type="entry name" value="SPHINGOSINE KINASE"/>
    <property type="match status" value="1"/>
</dbReference>
<feature type="domain" description="DAGKc" evidence="12">
    <location>
        <begin position="1"/>
        <end position="129"/>
    </location>
</feature>
<evidence type="ECO:0000256" key="2">
    <source>
        <dbReference type="ARBA" id="ARBA00022516"/>
    </source>
</evidence>
<dbReference type="Pfam" id="PF19279">
    <property type="entry name" value="YegS_C"/>
    <property type="match status" value="1"/>
</dbReference>
<dbReference type="NCBIfam" id="TIGR00147">
    <property type="entry name" value="YegS/Rv2252/BmrU family lipid kinase"/>
    <property type="match status" value="1"/>
</dbReference>
<evidence type="ECO:0000256" key="5">
    <source>
        <dbReference type="ARBA" id="ARBA00022741"/>
    </source>
</evidence>